<dbReference type="AlphaFoldDB" id="H8KLX9"/>
<dbReference type="InterPro" id="IPR024404">
    <property type="entry name" value="Lipid-bd_put"/>
</dbReference>
<feature type="signal peptide" evidence="1">
    <location>
        <begin position="1"/>
        <end position="20"/>
    </location>
</feature>
<keyword evidence="3" id="KW-1185">Reference proteome</keyword>
<name>H8KLX9_SOLCM</name>
<feature type="chain" id="PRO_5003614247" description="Lipid-binding hydrolase" evidence="1">
    <location>
        <begin position="21"/>
        <end position="186"/>
    </location>
</feature>
<dbReference type="KEGG" id="scn:Solca_3706"/>
<keyword evidence="1" id="KW-0732">Signal</keyword>
<dbReference type="OrthoDB" id="851990at2"/>
<dbReference type="EMBL" id="CP003349">
    <property type="protein sequence ID" value="AFD08707.1"/>
    <property type="molecule type" value="Genomic_DNA"/>
</dbReference>
<dbReference type="Pfam" id="PF12888">
    <property type="entry name" value="Lipid_bd"/>
    <property type="match status" value="1"/>
</dbReference>
<sequence>MKFKNILSAVLVLSSVVAITSCDKTESDEFEYVAPAGKLAGEWFVTLKDGGTSALTGVRPYAKLLTFNDVNKGDSLWVQSVNLTYQDADKNTFPVRFGTKAIKVKSIADANALTFSIAQGKNVASGTVAPKVTILNSKILKGQGKSLSGNPVDSIYIEVQYSDTPGKTFILSGHQRTGFGEDEPHY</sequence>
<evidence type="ECO:0000313" key="3">
    <source>
        <dbReference type="Proteomes" id="UP000007590"/>
    </source>
</evidence>
<organism evidence="2 3">
    <name type="scientific">Solitalea canadensis (strain ATCC 29591 / DSM 3403 / JCM 21819 / LMG 8368 / NBRC 15130 / NCIMB 12057 / USAM 9D)</name>
    <name type="common">Flexibacter canadensis</name>
    <dbReference type="NCBI Taxonomy" id="929556"/>
    <lineage>
        <taxon>Bacteria</taxon>
        <taxon>Pseudomonadati</taxon>
        <taxon>Bacteroidota</taxon>
        <taxon>Sphingobacteriia</taxon>
        <taxon>Sphingobacteriales</taxon>
        <taxon>Sphingobacteriaceae</taxon>
        <taxon>Solitalea</taxon>
    </lineage>
</organism>
<dbReference type="RefSeq" id="WP_014681930.1">
    <property type="nucleotide sequence ID" value="NC_017770.1"/>
</dbReference>
<dbReference type="Gene3D" id="2.40.128.220">
    <property type="match status" value="1"/>
</dbReference>
<dbReference type="PROSITE" id="PS51257">
    <property type="entry name" value="PROKAR_LIPOPROTEIN"/>
    <property type="match status" value="1"/>
</dbReference>
<reference evidence="2" key="1">
    <citation type="submission" date="2012-02" db="EMBL/GenBank/DDBJ databases">
        <title>The complete genome of Solitalea canadensis DSM 3403.</title>
        <authorList>
            <consortium name="US DOE Joint Genome Institute (JGI-PGF)"/>
            <person name="Lucas S."/>
            <person name="Copeland A."/>
            <person name="Lapidus A."/>
            <person name="Glavina del Rio T."/>
            <person name="Dalin E."/>
            <person name="Tice H."/>
            <person name="Bruce D."/>
            <person name="Goodwin L."/>
            <person name="Pitluck S."/>
            <person name="Peters L."/>
            <person name="Ovchinnikova G."/>
            <person name="Lu M."/>
            <person name="Kyrpides N."/>
            <person name="Mavromatis K."/>
            <person name="Ivanova N."/>
            <person name="Brettin T."/>
            <person name="Detter J.C."/>
            <person name="Han C."/>
            <person name="Larimer F."/>
            <person name="Land M."/>
            <person name="Hauser L."/>
            <person name="Markowitz V."/>
            <person name="Cheng J.-F."/>
            <person name="Hugenholtz P."/>
            <person name="Woyke T."/>
            <person name="Wu D."/>
            <person name="Spring S."/>
            <person name="Schroeder M."/>
            <person name="Kopitz M."/>
            <person name="Brambilla E."/>
            <person name="Klenk H.-P."/>
            <person name="Eisen J.A."/>
        </authorList>
    </citation>
    <scope>NUCLEOTIDE SEQUENCE</scope>
    <source>
        <strain evidence="2">DSM 3403</strain>
    </source>
</reference>
<proteinExistence type="predicted"/>
<accession>H8KLX9</accession>
<dbReference type="STRING" id="929556.Solca_3706"/>
<evidence type="ECO:0000313" key="2">
    <source>
        <dbReference type="EMBL" id="AFD08707.1"/>
    </source>
</evidence>
<dbReference type="InterPro" id="IPR038668">
    <property type="entry name" value="Lipid-bd_sf"/>
</dbReference>
<dbReference type="HOGENOM" id="CLU_1453512_0_0_10"/>
<dbReference type="Proteomes" id="UP000007590">
    <property type="component" value="Chromosome"/>
</dbReference>
<protein>
    <recommendedName>
        <fullName evidence="4">Lipid-binding hydrolase</fullName>
    </recommendedName>
</protein>
<evidence type="ECO:0000256" key="1">
    <source>
        <dbReference type="SAM" id="SignalP"/>
    </source>
</evidence>
<gene>
    <name evidence="2" type="ordered locus">Solca_3706</name>
</gene>
<evidence type="ECO:0008006" key="4">
    <source>
        <dbReference type="Google" id="ProtNLM"/>
    </source>
</evidence>